<comment type="catalytic activity">
    <reaction evidence="14 15">
        <text>a 5'-end (N(7)-methyl 5'-triphosphoguanosine)-ribonucleoside in mRNA + H2O = N(7)-methyl-GMP + a 5'-end diphospho-ribonucleoside in mRNA + 2 H(+)</text>
        <dbReference type="Rhea" id="RHEA:65388"/>
        <dbReference type="Rhea" id="RHEA-COMP:17165"/>
        <dbReference type="Rhea" id="RHEA-COMP:17167"/>
        <dbReference type="ChEBI" id="CHEBI:15377"/>
        <dbReference type="ChEBI" id="CHEBI:15378"/>
        <dbReference type="ChEBI" id="CHEBI:58285"/>
        <dbReference type="ChEBI" id="CHEBI:156461"/>
        <dbReference type="ChEBI" id="CHEBI:167616"/>
        <dbReference type="EC" id="3.6.1.59"/>
    </reaction>
</comment>
<evidence type="ECO:0000256" key="11">
    <source>
        <dbReference type="ARBA" id="ARBA00022990"/>
    </source>
</evidence>
<dbReference type="InterPro" id="IPR036265">
    <property type="entry name" value="HIT-like_sf"/>
</dbReference>
<feature type="binding site" evidence="17">
    <location>
        <begin position="256"/>
        <end position="267"/>
    </location>
    <ligand>
        <name>substrate</name>
    </ligand>
</feature>
<evidence type="ECO:0000256" key="1">
    <source>
        <dbReference type="ARBA" id="ARBA00004123"/>
    </source>
</evidence>
<dbReference type="Proteomes" id="UP000504629">
    <property type="component" value="Unplaced"/>
</dbReference>
<evidence type="ECO:0000256" key="8">
    <source>
        <dbReference type="ARBA" id="ARBA00022553"/>
    </source>
</evidence>
<keyword evidence="10 15" id="KW-0378">Hydrolase</keyword>
<evidence type="ECO:0000256" key="2">
    <source>
        <dbReference type="ARBA" id="ARBA00004496"/>
    </source>
</evidence>
<dbReference type="GO" id="GO:0006397">
    <property type="term" value="P:mRNA processing"/>
    <property type="evidence" value="ECO:0007669"/>
    <property type="project" value="UniProtKB-KW"/>
</dbReference>
<keyword evidence="12" id="KW-0508">mRNA splicing</keyword>
<evidence type="ECO:0000256" key="9">
    <source>
        <dbReference type="ARBA" id="ARBA00022664"/>
    </source>
</evidence>
<keyword evidence="11" id="KW-0007">Acetylation</keyword>
<dbReference type="Gene3D" id="3.30.428.10">
    <property type="entry name" value="HIT-like"/>
    <property type="match status" value="1"/>
</dbReference>
<dbReference type="FunFam" id="3.30.200.40:FF:000001">
    <property type="entry name" value="m7GpppX diphosphatase"/>
    <property type="match status" value="1"/>
</dbReference>
<feature type="active site" description="Nucleophile" evidence="16">
    <location>
        <position position="265"/>
    </location>
</feature>
<dbReference type="PANTHER" id="PTHR12978">
    <property type="entry name" value="HISTIDINE TRIAD HIT PROTEIN MEMBER"/>
    <property type="match status" value="1"/>
</dbReference>
<dbReference type="SUPFAM" id="SSF102860">
    <property type="entry name" value="mRNA decapping enzyme DcpS N-terminal domain"/>
    <property type="match status" value="1"/>
</dbReference>
<dbReference type="FunFam" id="3.30.428.10:FF:000006">
    <property type="entry name" value="m7GpppX diphosphatase"/>
    <property type="match status" value="1"/>
</dbReference>
<evidence type="ECO:0000256" key="6">
    <source>
        <dbReference type="ARBA" id="ARBA00015636"/>
    </source>
</evidence>
<organism evidence="18 19">
    <name type="scientific">Bombyx mandarina</name>
    <name type="common">Wild silk moth</name>
    <name type="synonym">Wild silkworm</name>
    <dbReference type="NCBI Taxonomy" id="7092"/>
    <lineage>
        <taxon>Eukaryota</taxon>
        <taxon>Metazoa</taxon>
        <taxon>Ecdysozoa</taxon>
        <taxon>Arthropoda</taxon>
        <taxon>Hexapoda</taxon>
        <taxon>Insecta</taxon>
        <taxon>Pterygota</taxon>
        <taxon>Neoptera</taxon>
        <taxon>Endopterygota</taxon>
        <taxon>Lepidoptera</taxon>
        <taxon>Glossata</taxon>
        <taxon>Ditrysia</taxon>
        <taxon>Bombycoidea</taxon>
        <taxon>Bombycidae</taxon>
        <taxon>Bombycinae</taxon>
        <taxon>Bombyx</taxon>
    </lineage>
</organism>
<evidence type="ECO:0000256" key="4">
    <source>
        <dbReference type="ARBA" id="ARBA00011140"/>
    </source>
</evidence>
<dbReference type="GO" id="GO:0008380">
    <property type="term" value="P:RNA splicing"/>
    <property type="evidence" value="ECO:0007669"/>
    <property type="project" value="UniProtKB-KW"/>
</dbReference>
<evidence type="ECO:0000256" key="16">
    <source>
        <dbReference type="PIRSR" id="PIRSR028973-1"/>
    </source>
</evidence>
<dbReference type="InterPro" id="IPR011145">
    <property type="entry name" value="Scavenger_mRNA_decap_enz_N"/>
</dbReference>
<keyword evidence="9 15" id="KW-0507">mRNA processing</keyword>
<dbReference type="GO" id="GO:0000932">
    <property type="term" value="C:P-body"/>
    <property type="evidence" value="ECO:0007669"/>
    <property type="project" value="TreeGrafter"/>
</dbReference>
<feature type="binding site" evidence="17">
    <location>
        <position position="193"/>
    </location>
    <ligand>
        <name>substrate</name>
    </ligand>
</feature>
<feature type="binding site" evidence="17">
    <location>
        <position position="195"/>
    </location>
    <ligand>
        <name>substrate</name>
    </ligand>
</feature>
<protein>
    <recommendedName>
        <fullName evidence="6 15">m7GpppX diphosphatase</fullName>
        <ecNumber evidence="5 15">3.6.1.59</ecNumber>
    </recommendedName>
</protein>
<evidence type="ECO:0000313" key="18">
    <source>
        <dbReference type="Proteomes" id="UP000504629"/>
    </source>
</evidence>
<dbReference type="PIRSF" id="PIRSF028973">
    <property type="entry name" value="Scavenger_mRNA_decap_enz"/>
    <property type="match status" value="1"/>
</dbReference>
<feature type="binding site" evidence="17">
    <location>
        <position position="173"/>
    </location>
    <ligand>
        <name>substrate</name>
    </ligand>
</feature>
<evidence type="ECO:0000256" key="15">
    <source>
        <dbReference type="PIRNR" id="PIRNR028973"/>
    </source>
</evidence>
<keyword evidence="7" id="KW-0963">Cytoplasm</keyword>
<dbReference type="RefSeq" id="XP_028037463.1">
    <property type="nucleotide sequence ID" value="XM_028181662.1"/>
</dbReference>
<feature type="binding site" evidence="17">
    <location>
        <position position="163"/>
    </location>
    <ligand>
        <name>substrate</name>
    </ligand>
</feature>
<dbReference type="GO" id="GO:0000290">
    <property type="term" value="P:deadenylation-dependent decapping of nuclear-transcribed mRNA"/>
    <property type="evidence" value="ECO:0007669"/>
    <property type="project" value="UniProtKB-UniRule"/>
</dbReference>
<dbReference type="OrthoDB" id="10264956at2759"/>
<evidence type="ECO:0000256" key="17">
    <source>
        <dbReference type="PIRSR" id="PIRSR028973-2"/>
    </source>
</evidence>
<evidence type="ECO:0000256" key="7">
    <source>
        <dbReference type="ARBA" id="ARBA00022490"/>
    </source>
</evidence>
<evidence type="ECO:0000256" key="10">
    <source>
        <dbReference type="ARBA" id="ARBA00022801"/>
    </source>
</evidence>
<evidence type="ECO:0000256" key="5">
    <source>
        <dbReference type="ARBA" id="ARBA00012520"/>
    </source>
</evidence>
<dbReference type="EC" id="3.6.1.59" evidence="5 15"/>
<evidence type="ECO:0000256" key="13">
    <source>
        <dbReference type="ARBA" id="ARBA00023242"/>
    </source>
</evidence>
<dbReference type="InterPro" id="IPR008594">
    <property type="entry name" value="DcpS/DCS2"/>
</dbReference>
<evidence type="ECO:0000313" key="19">
    <source>
        <dbReference type="RefSeq" id="XP_028037463.1"/>
    </source>
</evidence>
<dbReference type="CTD" id="28960"/>
<sequence>MSDGCLKDDVSEQRCKRLKIDNENGNNLNDNQLELKDFVLEKILNNNTNRKTACVVGKFKDKSGVALILFEKNAFKENDLSEEGYFSKETQLKTFFENDIYGNFECFPPSTINGVKTTIIYPATDKHIAKFSQQEVHIVLETPELYKELTLPHLEKEQFNLQWVYNILEGKSEQDRIVHDNKSEKEGFVLLPDLKWDGLTKETLYLLAIVRQRDIKSLRDLDEQHLPLLKRIRDEGKKTILEKYQVPGSQLRIYLHYQPSFYHLHIHFTYLRHEAPGIYAEKSHLLDTVIDNITMMPDYYKKATLPFTIREMDSIFNIYETNGQVKRIQNANLIVK</sequence>
<dbReference type="Pfam" id="PF11969">
    <property type="entry name" value="DcpS_C"/>
    <property type="match status" value="1"/>
</dbReference>
<gene>
    <name evidence="19" type="primary">LOC114248421</name>
</gene>
<dbReference type="KEGG" id="bman:114248421"/>
<dbReference type="GO" id="GO:0000340">
    <property type="term" value="F:RNA 7-methylguanosine cap binding"/>
    <property type="evidence" value="ECO:0007669"/>
    <property type="project" value="UniProtKB-UniRule"/>
</dbReference>
<keyword evidence="13 15" id="KW-0539">Nucleus</keyword>
<comment type="similarity">
    <text evidence="3 15">Belongs to the HIT family.</text>
</comment>
<keyword evidence="18" id="KW-1185">Reference proteome</keyword>
<proteinExistence type="inferred from homology"/>
<dbReference type="Pfam" id="PF05652">
    <property type="entry name" value="DcpS"/>
    <property type="match status" value="1"/>
</dbReference>
<evidence type="ECO:0000256" key="3">
    <source>
        <dbReference type="ARBA" id="ARBA00010208"/>
    </source>
</evidence>
<evidence type="ECO:0000256" key="12">
    <source>
        <dbReference type="ARBA" id="ARBA00023187"/>
    </source>
</evidence>
<keyword evidence="8" id="KW-0597">Phosphoprotein</keyword>
<comment type="subcellular location">
    <subcellularLocation>
        <location evidence="2">Cytoplasm</location>
    </subcellularLocation>
    <subcellularLocation>
        <location evidence="1 15">Nucleus</location>
    </subcellularLocation>
</comment>
<dbReference type="GO" id="GO:0005634">
    <property type="term" value="C:nucleus"/>
    <property type="evidence" value="ECO:0007669"/>
    <property type="project" value="UniProtKB-SubCell"/>
</dbReference>
<evidence type="ECO:0000256" key="14">
    <source>
        <dbReference type="ARBA" id="ARBA00048222"/>
    </source>
</evidence>
<dbReference type="SUPFAM" id="SSF54197">
    <property type="entry name" value="HIT-like"/>
    <property type="match status" value="1"/>
</dbReference>
<name>A0A6J2K766_BOMMA</name>
<accession>A0A6J2K766</accession>
<comment type="function">
    <text evidence="15">Decapping scavenger enzyme that catalyzes the cleavage of a residual cap structure following the degradation of mRNAs by the 3'-&gt;5' exosome-mediated mRNA decay pathway.</text>
</comment>
<dbReference type="PANTHER" id="PTHR12978:SF0">
    <property type="entry name" value="M7GPPPX DIPHOSPHATASE"/>
    <property type="match status" value="1"/>
</dbReference>
<comment type="subunit">
    <text evidence="4">Homodimer. Associates with components of the exosome multienzyme ribonuclease complex, such as EXOSC3 and EXOSC4. Interacts with NDOR1.</text>
</comment>
<dbReference type="Gene3D" id="3.30.200.40">
    <property type="entry name" value="Scavenger mRNA decapping enzyme, N-terminal domain"/>
    <property type="match status" value="1"/>
</dbReference>
<dbReference type="AlphaFoldDB" id="A0A6J2K766"/>
<dbReference type="GeneID" id="114248421"/>
<reference evidence="19" key="1">
    <citation type="submission" date="2025-08" db="UniProtKB">
        <authorList>
            <consortium name="RefSeq"/>
        </authorList>
    </citation>
    <scope>IDENTIFICATION</scope>
    <source>
        <tissue evidence="19">Silk gland</tissue>
    </source>
</reference>
<dbReference type="GO" id="GO:0140932">
    <property type="term" value="F:5'-(N(7)-methyl 5'-triphosphoguanosine)-[mRNA] diphosphatase activity"/>
    <property type="evidence" value="ECO:0007669"/>
    <property type="project" value="UniProtKB-EC"/>
</dbReference>